<dbReference type="InterPro" id="IPR027417">
    <property type="entry name" value="P-loop_NTPase"/>
</dbReference>
<proteinExistence type="predicted"/>
<protein>
    <submittedName>
        <fullName evidence="2">Sulfotransferase domain-containing protein</fullName>
    </submittedName>
</protein>
<organism evidence="2 3">
    <name type="scientific">Roseomonas alba</name>
    <dbReference type="NCBI Taxonomy" id="2846776"/>
    <lineage>
        <taxon>Bacteria</taxon>
        <taxon>Pseudomonadati</taxon>
        <taxon>Pseudomonadota</taxon>
        <taxon>Alphaproteobacteria</taxon>
        <taxon>Acetobacterales</taxon>
        <taxon>Roseomonadaceae</taxon>
        <taxon>Roseomonas</taxon>
    </lineage>
</organism>
<evidence type="ECO:0000313" key="2">
    <source>
        <dbReference type="EMBL" id="MBW6398719.1"/>
    </source>
</evidence>
<sequence>MPTTKTMTFAGVEFAIQDDPTKPLFFVLGIRKSGSSIMNSMVTALAKLNALQFVDVPGKLFESGVRVASWQHDAGLGDLLCGGNVYGGFRDAPLGIVTHPLVSHSLKILLVRDPRDALVSEYFSNAYAHKVPGAGEMRDQMLALRSRALRDSVTEYVMRRAPFLLRTIAGYDAFLDMPGLRLFRYEEAIMDKRTFLRDICDHFQWQVSDLQLDQILGWADVMPTEEDPQKFVRRVRPGDHLDKLDPEAIAKLNEIFAEQLDRFGYAR</sequence>
<accession>A0ABS7AC16</accession>
<dbReference type="EMBL" id="JAHYBZ010000004">
    <property type="protein sequence ID" value="MBW6398719.1"/>
    <property type="molecule type" value="Genomic_DNA"/>
</dbReference>
<feature type="domain" description="Sulfotransferase" evidence="1">
    <location>
        <begin position="100"/>
        <end position="264"/>
    </location>
</feature>
<name>A0ABS7AC16_9PROT</name>
<keyword evidence="3" id="KW-1185">Reference proteome</keyword>
<dbReference type="Gene3D" id="3.40.50.300">
    <property type="entry name" value="P-loop containing nucleotide triphosphate hydrolases"/>
    <property type="match status" value="1"/>
</dbReference>
<dbReference type="RefSeq" id="WP_219763330.1">
    <property type="nucleotide sequence ID" value="NZ_JAHYBZ010000004.1"/>
</dbReference>
<gene>
    <name evidence="2" type="ORF">KPL78_12720</name>
</gene>
<evidence type="ECO:0000313" key="3">
    <source>
        <dbReference type="Proteomes" id="UP001196565"/>
    </source>
</evidence>
<dbReference type="Pfam" id="PF00685">
    <property type="entry name" value="Sulfotransfer_1"/>
    <property type="match status" value="1"/>
</dbReference>
<reference evidence="2 3" key="1">
    <citation type="submission" date="2021-07" db="EMBL/GenBank/DDBJ databases">
        <authorList>
            <person name="So Y."/>
        </authorList>
    </citation>
    <scope>NUCLEOTIDE SEQUENCE [LARGE SCALE GENOMIC DNA]</scope>
    <source>
        <strain evidence="2 3">HJA6</strain>
    </source>
</reference>
<comment type="caution">
    <text evidence="2">The sequence shown here is derived from an EMBL/GenBank/DDBJ whole genome shotgun (WGS) entry which is preliminary data.</text>
</comment>
<evidence type="ECO:0000259" key="1">
    <source>
        <dbReference type="Pfam" id="PF00685"/>
    </source>
</evidence>
<dbReference type="InterPro" id="IPR000863">
    <property type="entry name" value="Sulfotransferase_dom"/>
</dbReference>
<dbReference type="Proteomes" id="UP001196565">
    <property type="component" value="Unassembled WGS sequence"/>
</dbReference>
<dbReference type="SUPFAM" id="SSF52540">
    <property type="entry name" value="P-loop containing nucleoside triphosphate hydrolases"/>
    <property type="match status" value="1"/>
</dbReference>